<dbReference type="InterPro" id="IPR025493">
    <property type="entry name" value="DUF4384"/>
</dbReference>
<sequence>MLGLVEAYKNIPLYNDLLPLYRFITRPLAEASIDNEWKANDALLISEIKSIAQDLFSRVKVEKVEGEEQEIKFNQPLKPLLLKIVYIDGEKTYPVSGIKFKFSFQTGAGKISEVGISDNSGIVKCEIFELKPHQENYYVIFVKIDLSEFNIFGRYDEYAEWNEFLRRNESETIFTLKKTVTTLDDKIRDLVLNLVSKIPPELETISILRIYYQDKLPGPMASYLKQKIELAIERYTKFSLISDEQIKMVSVKYTNLGYSSDELGAPESFGRFAGSKVVITGSYWESGDVIDLNLKATDAMKKIVLSTANVNIPKSFLPNIPLAPENYNPKVDDELIKSERKGEELKVELWVDRPDGIYYEGDTIEIFVRSNRDCYVQLVYYDAQGNAILVFPHKKEWNNKIEANKIYKVPGNFVIEPPFGREILKAFASENPFPLPKGKEHSGLILIENPSIYLSNVRGLGLKSEDYAESSVVITTLKK</sequence>
<dbReference type="EMBL" id="CZVU01000087">
    <property type="protein sequence ID" value="CUT04306.1"/>
    <property type="molecule type" value="Genomic_DNA"/>
</dbReference>
<accession>A0A656DBD2</accession>
<evidence type="ECO:0000313" key="2">
    <source>
        <dbReference type="EMBL" id="CUT04306.1"/>
    </source>
</evidence>
<organism evidence="2 3">
    <name type="scientific">Kryptobacter tengchongensis</name>
    <dbReference type="NCBI Taxonomy" id="1643429"/>
    <lineage>
        <taxon>Bacteria</taxon>
        <taxon>Pseudomonadati</taxon>
        <taxon>Candidatus Kryptoniota</taxon>
        <taxon>Candidatus Kryptobacter</taxon>
    </lineage>
</organism>
<gene>
    <name evidence="2" type="ORF">JGI24_01465</name>
</gene>
<keyword evidence="3" id="KW-1185">Reference proteome</keyword>
<reference evidence="2 3" key="1">
    <citation type="submission" date="2015-11" db="EMBL/GenBank/DDBJ databases">
        <authorList>
            <person name="Varghese N."/>
        </authorList>
    </citation>
    <scope>NUCLEOTIDE SEQUENCE [LARGE SCALE GENOMIC DNA]</scope>
    <source>
        <strain evidence="2 3">JGI-24</strain>
    </source>
</reference>
<dbReference type="AlphaFoldDB" id="A0A656DBD2"/>
<dbReference type="RefSeq" id="WP_072150779.1">
    <property type="nucleotide sequence ID" value="NZ_CZVU01000087.1"/>
</dbReference>
<name>A0A656DBD2_KRYT1</name>
<dbReference type="Pfam" id="PF14326">
    <property type="entry name" value="DUF4384"/>
    <property type="match status" value="1"/>
</dbReference>
<dbReference type="Proteomes" id="UP000243065">
    <property type="component" value="Unassembled WGS sequence"/>
</dbReference>
<proteinExistence type="predicted"/>
<dbReference type="PANTHER" id="PTHR36194:SF1">
    <property type="entry name" value="S-LAYER-LIKE PROTEIN"/>
    <property type="match status" value="1"/>
</dbReference>
<dbReference type="OrthoDB" id="6395784at2"/>
<evidence type="ECO:0000313" key="3">
    <source>
        <dbReference type="Proteomes" id="UP000243065"/>
    </source>
</evidence>
<protein>
    <recommendedName>
        <fullName evidence="1">DUF4384 domain-containing protein</fullName>
    </recommendedName>
</protein>
<evidence type="ECO:0000259" key="1">
    <source>
        <dbReference type="Pfam" id="PF14326"/>
    </source>
</evidence>
<feature type="domain" description="DUF4384" evidence="1">
    <location>
        <begin position="358"/>
        <end position="432"/>
    </location>
</feature>
<dbReference type="PANTHER" id="PTHR36194">
    <property type="entry name" value="S-LAYER-LIKE PROTEIN"/>
    <property type="match status" value="1"/>
</dbReference>